<dbReference type="Pfam" id="PF08711">
    <property type="entry name" value="Med26"/>
    <property type="match status" value="1"/>
</dbReference>
<organism evidence="3 4">
    <name type="scientific">Urochloa decumbens</name>
    <dbReference type="NCBI Taxonomy" id="240449"/>
    <lineage>
        <taxon>Eukaryota</taxon>
        <taxon>Viridiplantae</taxon>
        <taxon>Streptophyta</taxon>
        <taxon>Embryophyta</taxon>
        <taxon>Tracheophyta</taxon>
        <taxon>Spermatophyta</taxon>
        <taxon>Magnoliopsida</taxon>
        <taxon>Liliopsida</taxon>
        <taxon>Poales</taxon>
        <taxon>Poaceae</taxon>
        <taxon>PACMAD clade</taxon>
        <taxon>Panicoideae</taxon>
        <taxon>Panicodae</taxon>
        <taxon>Paniceae</taxon>
        <taxon>Melinidinae</taxon>
        <taxon>Urochloa</taxon>
    </lineage>
</organism>
<gene>
    <name evidence="3" type="ORF">URODEC1_LOCUS40586</name>
</gene>
<evidence type="ECO:0000313" key="4">
    <source>
        <dbReference type="Proteomes" id="UP001497457"/>
    </source>
</evidence>
<dbReference type="PANTHER" id="PTHR47853">
    <property type="entry name" value="EXPRESSED PROTEIN"/>
    <property type="match status" value="1"/>
</dbReference>
<dbReference type="Proteomes" id="UP001497457">
    <property type="component" value="Chromosome 18b"/>
</dbReference>
<keyword evidence="4" id="KW-1185">Reference proteome</keyword>
<protein>
    <recommendedName>
        <fullName evidence="2">TFIIS N-terminal domain-containing protein</fullName>
    </recommendedName>
</protein>
<dbReference type="InterPro" id="IPR017923">
    <property type="entry name" value="TFIIS_N"/>
</dbReference>
<evidence type="ECO:0000313" key="3">
    <source>
        <dbReference type="EMBL" id="CAL4954095.1"/>
    </source>
</evidence>
<dbReference type="PANTHER" id="PTHR47853:SF1">
    <property type="entry name" value="EXPRESSED PROTEIN"/>
    <property type="match status" value="1"/>
</dbReference>
<evidence type="ECO:0000256" key="1">
    <source>
        <dbReference type="SAM" id="MobiDB-lite"/>
    </source>
</evidence>
<reference evidence="3" key="1">
    <citation type="submission" date="2024-10" db="EMBL/GenBank/DDBJ databases">
        <authorList>
            <person name="Ryan C."/>
        </authorList>
    </citation>
    <scope>NUCLEOTIDE SEQUENCE [LARGE SCALE GENOMIC DNA]</scope>
</reference>
<accession>A0ABC8Z2S4</accession>
<name>A0ABC8Z2S4_9POAL</name>
<dbReference type="InterPro" id="IPR035441">
    <property type="entry name" value="TFIIS/LEDGF_dom_sf"/>
</dbReference>
<dbReference type="Gene3D" id="1.20.930.10">
    <property type="entry name" value="Conserved domain common to transcription factors TFIIS, elongin A, CRSP70"/>
    <property type="match status" value="1"/>
</dbReference>
<dbReference type="EMBL" id="OZ075128">
    <property type="protein sequence ID" value="CAL4954095.1"/>
    <property type="molecule type" value="Genomic_DNA"/>
</dbReference>
<proteinExistence type="predicted"/>
<dbReference type="AlphaFoldDB" id="A0ABC8Z2S4"/>
<dbReference type="SUPFAM" id="SSF47676">
    <property type="entry name" value="Conserved domain common to transcription factors TFIIS, elongin A, CRSP70"/>
    <property type="match status" value="1"/>
</dbReference>
<feature type="domain" description="TFIIS N-terminal" evidence="2">
    <location>
        <begin position="76"/>
        <end position="125"/>
    </location>
</feature>
<evidence type="ECO:0000259" key="2">
    <source>
        <dbReference type="Pfam" id="PF08711"/>
    </source>
</evidence>
<sequence>MADHHHPLRRWKPFLAAFAEIDAAIEAAGPGISRAEFRRARCAIVEQLCDTTDDDEGEEEAAGELLCRCLDGAMAEALLTLRVVPVAPATLATTELVPAVRALMKRHECECVRALARDVVCGWRAAAERDLARVREAVDRLDQIVLPAERTPPAPADTGDDGVSHSDLGANTKAAGS</sequence>
<feature type="region of interest" description="Disordered" evidence="1">
    <location>
        <begin position="147"/>
        <end position="177"/>
    </location>
</feature>